<accession>A0A085M8I5</accession>
<keyword evidence="3" id="KW-1185">Reference proteome</keyword>
<dbReference type="Proteomes" id="UP000030764">
    <property type="component" value="Unassembled WGS sequence"/>
</dbReference>
<dbReference type="EMBL" id="KL363216">
    <property type="protein sequence ID" value="KFD53531.1"/>
    <property type="molecule type" value="Genomic_DNA"/>
</dbReference>
<evidence type="ECO:0000256" key="1">
    <source>
        <dbReference type="SAM" id="MobiDB-lite"/>
    </source>
</evidence>
<organism evidence="2 3">
    <name type="scientific">Trichuris suis</name>
    <name type="common">pig whipworm</name>
    <dbReference type="NCBI Taxonomy" id="68888"/>
    <lineage>
        <taxon>Eukaryota</taxon>
        <taxon>Metazoa</taxon>
        <taxon>Ecdysozoa</taxon>
        <taxon>Nematoda</taxon>
        <taxon>Enoplea</taxon>
        <taxon>Dorylaimia</taxon>
        <taxon>Trichinellida</taxon>
        <taxon>Trichuridae</taxon>
        <taxon>Trichuris</taxon>
    </lineage>
</organism>
<feature type="compositionally biased region" description="Pro residues" evidence="1">
    <location>
        <begin position="115"/>
        <end position="129"/>
    </location>
</feature>
<evidence type="ECO:0000313" key="2">
    <source>
        <dbReference type="EMBL" id="KFD53531.1"/>
    </source>
</evidence>
<gene>
    <name evidence="2" type="ORF">M513_05637</name>
</gene>
<feature type="region of interest" description="Disordered" evidence="1">
    <location>
        <begin position="114"/>
        <end position="135"/>
    </location>
</feature>
<sequence length="170" mass="18152">MAASWDHPVADRNKAIAISPDWPAFAADPIGGCTCATLASSDLNMNPMFAGLLKQAVRLRSQGVGLLKGKKFRLNCAGESSTNEDPDNPLLFYVILGVTCTSLKISKRVSQPCLPQGPPKPCQGPPGPPWTRQGPQMAQDGLVKADWSFILQHGLDAWQAPVGSCEATLR</sequence>
<reference evidence="2 3" key="1">
    <citation type="journal article" date="2014" name="Nat. Genet.">
        <title>Genome and transcriptome of the porcine whipworm Trichuris suis.</title>
        <authorList>
            <person name="Jex A.R."/>
            <person name="Nejsum P."/>
            <person name="Schwarz E.M."/>
            <person name="Hu L."/>
            <person name="Young N.D."/>
            <person name="Hall R.S."/>
            <person name="Korhonen P.K."/>
            <person name="Liao S."/>
            <person name="Thamsborg S."/>
            <person name="Xia J."/>
            <person name="Xu P."/>
            <person name="Wang S."/>
            <person name="Scheerlinck J.P."/>
            <person name="Hofmann A."/>
            <person name="Sternberg P.W."/>
            <person name="Wang J."/>
            <person name="Gasser R.B."/>
        </authorList>
    </citation>
    <scope>NUCLEOTIDE SEQUENCE [LARGE SCALE GENOMIC DNA]</scope>
    <source>
        <strain evidence="2">DCEP-RM93M</strain>
    </source>
</reference>
<evidence type="ECO:0000313" key="3">
    <source>
        <dbReference type="Proteomes" id="UP000030764"/>
    </source>
</evidence>
<dbReference type="AlphaFoldDB" id="A0A085M8I5"/>
<protein>
    <submittedName>
        <fullName evidence="2">Uncharacterized protein</fullName>
    </submittedName>
</protein>
<proteinExistence type="predicted"/>
<name>A0A085M8I5_9BILA</name>